<evidence type="ECO:0000313" key="1">
    <source>
        <dbReference type="EMBL" id="KAL2785849.1"/>
    </source>
</evidence>
<name>A0ABR4FRJ7_9EURO</name>
<sequence>MVRRVLRTIQDDCCDLRERNPRICIYLRRIDYAIWCTAHSSLPSTSEAWFKQCRCKRTAQPLRWHWEKACEASSGQVEKSIRYVLQHAMSSTFRIEDIPVPRTCAGALRANQGRASATPRDVSIPAKAKQFHAFLARGHRQKYPSSSKLWL</sequence>
<gene>
    <name evidence="1" type="ORF">BJX66DRAFT_49133</name>
</gene>
<dbReference type="EMBL" id="JBFTWV010000132">
    <property type="protein sequence ID" value="KAL2785849.1"/>
    <property type="molecule type" value="Genomic_DNA"/>
</dbReference>
<keyword evidence="2" id="KW-1185">Reference proteome</keyword>
<comment type="caution">
    <text evidence="1">The sequence shown here is derived from an EMBL/GenBank/DDBJ whole genome shotgun (WGS) entry which is preliminary data.</text>
</comment>
<reference evidence="1 2" key="1">
    <citation type="submission" date="2024-07" db="EMBL/GenBank/DDBJ databases">
        <title>Section-level genome sequencing and comparative genomics of Aspergillus sections Usti and Cavernicolus.</title>
        <authorList>
            <consortium name="Lawrence Berkeley National Laboratory"/>
            <person name="Nybo J.L."/>
            <person name="Vesth T.C."/>
            <person name="Theobald S."/>
            <person name="Frisvad J.C."/>
            <person name="Larsen T.O."/>
            <person name="Kjaerboelling I."/>
            <person name="Rothschild-Mancinelli K."/>
            <person name="Lyhne E.K."/>
            <person name="Kogle M.E."/>
            <person name="Barry K."/>
            <person name="Clum A."/>
            <person name="Na H."/>
            <person name="Ledsgaard L."/>
            <person name="Lin J."/>
            <person name="Lipzen A."/>
            <person name="Kuo A."/>
            <person name="Riley R."/>
            <person name="Mondo S."/>
            <person name="Labutti K."/>
            <person name="Haridas S."/>
            <person name="Pangalinan J."/>
            <person name="Salamov A.A."/>
            <person name="Simmons B.A."/>
            <person name="Magnuson J.K."/>
            <person name="Chen J."/>
            <person name="Drula E."/>
            <person name="Henrissat B."/>
            <person name="Wiebenga A."/>
            <person name="Lubbers R.J."/>
            <person name="Gomes A.C."/>
            <person name="Makela M.R."/>
            <person name="Stajich J."/>
            <person name="Grigoriev I.V."/>
            <person name="Mortensen U.H."/>
            <person name="De Vries R.P."/>
            <person name="Baker S.E."/>
            <person name="Andersen M.R."/>
        </authorList>
    </citation>
    <scope>NUCLEOTIDE SEQUENCE [LARGE SCALE GENOMIC DNA]</scope>
    <source>
        <strain evidence="1 2">CBS 209.92</strain>
    </source>
</reference>
<dbReference type="Proteomes" id="UP001610563">
    <property type="component" value="Unassembled WGS sequence"/>
</dbReference>
<protein>
    <submittedName>
        <fullName evidence="1">Uncharacterized protein</fullName>
    </submittedName>
</protein>
<proteinExistence type="predicted"/>
<accession>A0ABR4FRJ7</accession>
<evidence type="ECO:0000313" key="2">
    <source>
        <dbReference type="Proteomes" id="UP001610563"/>
    </source>
</evidence>
<organism evidence="1 2">
    <name type="scientific">Aspergillus keveii</name>
    <dbReference type="NCBI Taxonomy" id="714993"/>
    <lineage>
        <taxon>Eukaryota</taxon>
        <taxon>Fungi</taxon>
        <taxon>Dikarya</taxon>
        <taxon>Ascomycota</taxon>
        <taxon>Pezizomycotina</taxon>
        <taxon>Eurotiomycetes</taxon>
        <taxon>Eurotiomycetidae</taxon>
        <taxon>Eurotiales</taxon>
        <taxon>Aspergillaceae</taxon>
        <taxon>Aspergillus</taxon>
        <taxon>Aspergillus subgen. Nidulantes</taxon>
    </lineage>
</organism>